<keyword evidence="4" id="KW-1185">Reference proteome</keyword>
<proteinExistence type="predicted"/>
<dbReference type="PROSITE" id="PS51903">
    <property type="entry name" value="CLP_R"/>
    <property type="match status" value="1"/>
</dbReference>
<gene>
    <name evidence="3" type="ORF">LITE_LOCUS17317</name>
</gene>
<evidence type="ECO:0000256" key="1">
    <source>
        <dbReference type="PROSITE-ProRule" id="PRU01251"/>
    </source>
</evidence>
<evidence type="ECO:0000313" key="3">
    <source>
        <dbReference type="EMBL" id="CAI0417488.1"/>
    </source>
</evidence>
<dbReference type="Proteomes" id="UP001154282">
    <property type="component" value="Unassembled WGS sequence"/>
</dbReference>
<organism evidence="3 4">
    <name type="scientific">Linum tenue</name>
    <dbReference type="NCBI Taxonomy" id="586396"/>
    <lineage>
        <taxon>Eukaryota</taxon>
        <taxon>Viridiplantae</taxon>
        <taxon>Streptophyta</taxon>
        <taxon>Embryophyta</taxon>
        <taxon>Tracheophyta</taxon>
        <taxon>Spermatophyta</taxon>
        <taxon>Magnoliopsida</taxon>
        <taxon>eudicotyledons</taxon>
        <taxon>Gunneridae</taxon>
        <taxon>Pentapetalae</taxon>
        <taxon>rosids</taxon>
        <taxon>fabids</taxon>
        <taxon>Malpighiales</taxon>
        <taxon>Linaceae</taxon>
        <taxon>Linum</taxon>
    </lineage>
</organism>
<dbReference type="InterPro" id="IPR044217">
    <property type="entry name" value="CLPT1/2"/>
</dbReference>
<dbReference type="InterPro" id="IPR004176">
    <property type="entry name" value="Clp_R_N"/>
</dbReference>
<comment type="caution">
    <text evidence="3">The sequence shown here is derived from an EMBL/GenBank/DDBJ whole genome shotgun (WGS) entry which is preliminary data.</text>
</comment>
<feature type="non-terminal residue" evidence="3">
    <location>
        <position position="1"/>
    </location>
</feature>
<dbReference type="AlphaFoldDB" id="A0AAV0K5W6"/>
<dbReference type="Gene3D" id="1.10.1780.10">
    <property type="entry name" value="Clp, N-terminal domain"/>
    <property type="match status" value="1"/>
</dbReference>
<dbReference type="EMBL" id="CAMGYJ010000005">
    <property type="protein sequence ID" value="CAI0417488.1"/>
    <property type="molecule type" value="Genomic_DNA"/>
</dbReference>
<dbReference type="PANTHER" id="PTHR47016:SF2">
    <property type="entry name" value="ATP-DEPENDENT CLP PROTEASE ATP-BINDING SUBUNIT CLPT2, CHLOROPLASTIC"/>
    <property type="match status" value="1"/>
</dbReference>
<feature type="domain" description="Clp R" evidence="2">
    <location>
        <begin position="151"/>
        <end position="296"/>
    </location>
</feature>
<dbReference type="InterPro" id="IPR036628">
    <property type="entry name" value="Clp_N_dom_sf"/>
</dbReference>
<accession>A0AAV0K5W6</accession>
<dbReference type="Pfam" id="PF02861">
    <property type="entry name" value="Clp_N"/>
    <property type="match status" value="1"/>
</dbReference>
<reference evidence="3" key="1">
    <citation type="submission" date="2022-08" db="EMBL/GenBank/DDBJ databases">
        <authorList>
            <person name="Gutierrez-Valencia J."/>
        </authorList>
    </citation>
    <scope>NUCLEOTIDE SEQUENCE</scope>
</reference>
<sequence>NTRILNGPVLLEVQKEAQIKFVSTRGPVSVLLTLSVFPGFPYNSPHSTKTFHYRFLAGCFWFGGTDMAAQSLNTNLQSVHQSNLQSPVIQSLKPYTLTNPSWLGNFQPIAGISLQSLNSRTRRGSSLQPICATVSSLPTAKPERFASGDKVPQWSWRAIKAFALAALEARKLKCPKTGTEALLMGVMIEGTSVAAKYLWENGITLFKVRDEITKLRGKPDFYYFPPEQPPVTEDAQRALDWAVDHKIKSGISGEITTSDVLLGIWSETDSPGHKILATLGFDDEKAKELDSKSAGPGLLEG</sequence>
<dbReference type="PANTHER" id="PTHR47016">
    <property type="entry name" value="ATP-DEPENDENT CLP PROTEASE ATP-BINDING SUBUNIT CLPT1, CHLOROPLASTIC"/>
    <property type="match status" value="1"/>
</dbReference>
<dbReference type="SUPFAM" id="SSF81923">
    <property type="entry name" value="Double Clp-N motif"/>
    <property type="match status" value="1"/>
</dbReference>
<evidence type="ECO:0000313" key="4">
    <source>
        <dbReference type="Proteomes" id="UP001154282"/>
    </source>
</evidence>
<name>A0AAV0K5W6_9ROSI</name>
<protein>
    <recommendedName>
        <fullName evidence="2">Clp R domain-containing protein</fullName>
    </recommendedName>
</protein>
<evidence type="ECO:0000259" key="2">
    <source>
        <dbReference type="PROSITE" id="PS51903"/>
    </source>
</evidence>
<keyword evidence="1" id="KW-0677">Repeat</keyword>